<gene>
    <name evidence="2" type="ORF">FMOSSE_LOCUS3763</name>
</gene>
<proteinExistence type="predicted"/>
<evidence type="ECO:0000313" key="3">
    <source>
        <dbReference type="Proteomes" id="UP000789375"/>
    </source>
</evidence>
<evidence type="ECO:0000256" key="1">
    <source>
        <dbReference type="SAM" id="Phobius"/>
    </source>
</evidence>
<evidence type="ECO:0000313" key="2">
    <source>
        <dbReference type="EMBL" id="CAG8495601.1"/>
    </source>
</evidence>
<dbReference type="Proteomes" id="UP000789375">
    <property type="component" value="Unassembled WGS sequence"/>
</dbReference>
<comment type="caution">
    <text evidence="2">The sequence shown here is derived from an EMBL/GenBank/DDBJ whole genome shotgun (WGS) entry which is preliminary data.</text>
</comment>
<dbReference type="AlphaFoldDB" id="A0A9N8WTI7"/>
<keyword evidence="1" id="KW-0812">Transmembrane</keyword>
<sequence length="302" mass="35407">MQQNNKDFDSGSINRNIKSNIDLNTSDILKIKNEDVNKDNDDKYEEYPKEIIQNLKNSAIKRLLSIINGIASNKIKLEKDRRKIKGLLLVFEHNLQLLLERYDNAILQNVIGYYIDLNKVEVIINQAPFENNPPYLFVRDWMLRSEIENTDQKNQLKLKRYLDKHNLNSGSWFHDAVLIMNVNHTEIQVVFRKAIGNAYYHDDVKMKEDCAKILKDKKLFSENDSNLEKLETYGIFVYKRDVFLYSMHCVNGVYIVDQFNGFVVPNTPIQLKNLSNIIRIIITFKVTNLIYVVIILLMIICN</sequence>
<dbReference type="EMBL" id="CAJVPP010000588">
    <property type="protein sequence ID" value="CAG8495601.1"/>
    <property type="molecule type" value="Genomic_DNA"/>
</dbReference>
<keyword evidence="1" id="KW-0472">Membrane</keyword>
<feature type="transmembrane region" description="Helical" evidence="1">
    <location>
        <begin position="277"/>
        <end position="300"/>
    </location>
</feature>
<name>A0A9N8WTI7_FUNMO</name>
<keyword evidence="3" id="KW-1185">Reference proteome</keyword>
<accession>A0A9N8WTI7</accession>
<organism evidence="2 3">
    <name type="scientific">Funneliformis mosseae</name>
    <name type="common">Endomycorrhizal fungus</name>
    <name type="synonym">Glomus mosseae</name>
    <dbReference type="NCBI Taxonomy" id="27381"/>
    <lineage>
        <taxon>Eukaryota</taxon>
        <taxon>Fungi</taxon>
        <taxon>Fungi incertae sedis</taxon>
        <taxon>Mucoromycota</taxon>
        <taxon>Glomeromycotina</taxon>
        <taxon>Glomeromycetes</taxon>
        <taxon>Glomerales</taxon>
        <taxon>Glomeraceae</taxon>
        <taxon>Funneliformis</taxon>
    </lineage>
</organism>
<reference evidence="2" key="1">
    <citation type="submission" date="2021-06" db="EMBL/GenBank/DDBJ databases">
        <authorList>
            <person name="Kallberg Y."/>
            <person name="Tangrot J."/>
            <person name="Rosling A."/>
        </authorList>
    </citation>
    <scope>NUCLEOTIDE SEQUENCE</scope>
    <source>
        <strain evidence="2">87-6 pot B 2015</strain>
    </source>
</reference>
<keyword evidence="1" id="KW-1133">Transmembrane helix</keyword>
<protein>
    <submittedName>
        <fullName evidence="2">6966_t:CDS:1</fullName>
    </submittedName>
</protein>